<proteinExistence type="predicted"/>
<gene>
    <name evidence="3" type="primary">LOC113785806</name>
</gene>
<keyword evidence="2" id="KW-1185">Reference proteome</keyword>
<dbReference type="GeneID" id="113785806"/>
<dbReference type="PaxDb" id="3827-XP_004492247.1"/>
<dbReference type="OrthoDB" id="8048545at2759"/>
<sequence>MEYKSSHLDSLIIGNTSDPLKTISTLKDKYLFSLLSQIEPTSFDEALSEDKWILAMQEQLKEFKMNDIWDLVPIPEEKNPIGTKWVFRNKLNEEGKVIINKAQLIAQGDTHLEDIDYIETFALVARLVGFCNADNAEDKLERKNISGNYTFLGETLISWSRKK</sequence>
<name>A0A3Q7Y9C3_CICAR</name>
<dbReference type="InterPro" id="IPR013103">
    <property type="entry name" value="RVT_2"/>
</dbReference>
<dbReference type="STRING" id="3827.A0A3Q7Y9C3"/>
<dbReference type="Pfam" id="PF07727">
    <property type="entry name" value="RVT_2"/>
    <property type="match status" value="1"/>
</dbReference>
<organism evidence="2 3">
    <name type="scientific">Cicer arietinum</name>
    <name type="common">Chickpea</name>
    <name type="synonym">Garbanzo</name>
    <dbReference type="NCBI Taxonomy" id="3827"/>
    <lineage>
        <taxon>Eukaryota</taxon>
        <taxon>Viridiplantae</taxon>
        <taxon>Streptophyta</taxon>
        <taxon>Embryophyta</taxon>
        <taxon>Tracheophyta</taxon>
        <taxon>Spermatophyta</taxon>
        <taxon>Magnoliopsida</taxon>
        <taxon>eudicotyledons</taxon>
        <taxon>Gunneridae</taxon>
        <taxon>Pentapetalae</taxon>
        <taxon>rosids</taxon>
        <taxon>fabids</taxon>
        <taxon>Fabales</taxon>
        <taxon>Fabaceae</taxon>
        <taxon>Papilionoideae</taxon>
        <taxon>50 kb inversion clade</taxon>
        <taxon>NPAAA clade</taxon>
        <taxon>Hologalegina</taxon>
        <taxon>IRL clade</taxon>
        <taxon>Cicereae</taxon>
        <taxon>Cicer</taxon>
    </lineage>
</organism>
<dbReference type="KEGG" id="cam:113785806"/>
<dbReference type="Proteomes" id="UP000087171">
    <property type="component" value="Chromosome Ca3"/>
</dbReference>
<evidence type="ECO:0000313" key="2">
    <source>
        <dbReference type="Proteomes" id="UP000087171"/>
    </source>
</evidence>
<accession>A0A3Q7Y9C3</accession>
<dbReference type="AlphaFoldDB" id="A0A3Q7Y9C3"/>
<reference evidence="3" key="2">
    <citation type="submission" date="2025-08" db="UniProtKB">
        <authorList>
            <consortium name="RefSeq"/>
        </authorList>
    </citation>
    <scope>IDENTIFICATION</scope>
    <source>
        <tissue evidence="3">Etiolated seedlings</tissue>
    </source>
</reference>
<reference evidence="2" key="1">
    <citation type="journal article" date="2013" name="Nat. Biotechnol.">
        <title>Draft genome sequence of chickpea (Cicer arietinum) provides a resource for trait improvement.</title>
        <authorList>
            <person name="Varshney R.K."/>
            <person name="Song C."/>
            <person name="Saxena R.K."/>
            <person name="Azam S."/>
            <person name="Yu S."/>
            <person name="Sharpe A.G."/>
            <person name="Cannon S."/>
            <person name="Baek J."/>
            <person name="Rosen B.D."/>
            <person name="Tar'an B."/>
            <person name="Millan T."/>
            <person name="Zhang X."/>
            <person name="Ramsay L.D."/>
            <person name="Iwata A."/>
            <person name="Wang Y."/>
            <person name="Nelson W."/>
            <person name="Farmer A.D."/>
            <person name="Gaur P.M."/>
            <person name="Soderlund C."/>
            <person name="Penmetsa R.V."/>
            <person name="Xu C."/>
            <person name="Bharti A.K."/>
            <person name="He W."/>
            <person name="Winter P."/>
            <person name="Zhao S."/>
            <person name="Hane J.K."/>
            <person name="Carrasquilla-Garcia N."/>
            <person name="Condie J.A."/>
            <person name="Upadhyaya H.D."/>
            <person name="Luo M.C."/>
            <person name="Thudi M."/>
            <person name="Gowda C.L."/>
            <person name="Singh N.P."/>
            <person name="Lichtenzveig J."/>
            <person name="Gali K.K."/>
            <person name="Rubio J."/>
            <person name="Nadarajan N."/>
            <person name="Dolezel J."/>
            <person name="Bansal K.C."/>
            <person name="Xu X."/>
            <person name="Edwards D."/>
            <person name="Zhang G."/>
            <person name="Kahl G."/>
            <person name="Gil J."/>
            <person name="Singh K.B."/>
            <person name="Datta S.K."/>
            <person name="Jackson S.A."/>
            <person name="Wang J."/>
            <person name="Cook D.R."/>
        </authorList>
    </citation>
    <scope>NUCLEOTIDE SEQUENCE [LARGE SCALE GENOMIC DNA]</scope>
    <source>
        <strain evidence="2">cv. CDC Frontier</strain>
    </source>
</reference>
<evidence type="ECO:0000259" key="1">
    <source>
        <dbReference type="Pfam" id="PF07727"/>
    </source>
</evidence>
<protein>
    <submittedName>
        <fullName evidence="3">Uncharacterized protein LOC113785806</fullName>
    </submittedName>
</protein>
<evidence type="ECO:0000313" key="3">
    <source>
        <dbReference type="RefSeq" id="XP_027188672.1"/>
    </source>
</evidence>
<dbReference type="RefSeq" id="XP_027188672.1">
    <property type="nucleotide sequence ID" value="XM_027332871.1"/>
</dbReference>
<feature type="domain" description="Reverse transcriptase Ty1/copia-type" evidence="1">
    <location>
        <begin position="66"/>
        <end position="127"/>
    </location>
</feature>